<dbReference type="STRING" id="1302690.BUE76_20845"/>
<dbReference type="PANTHER" id="PTHR16504">
    <property type="entry name" value="5'(3')-DEOXYRIBONUCLEOTIDASE"/>
    <property type="match status" value="1"/>
</dbReference>
<dbReference type="PANTHER" id="PTHR16504:SF4">
    <property type="entry name" value="5'(3')-DEOXYRIBONUCLEOTIDASE"/>
    <property type="match status" value="1"/>
</dbReference>
<evidence type="ECO:0000256" key="2">
    <source>
        <dbReference type="PIRSR" id="PIRSR610708-1"/>
    </source>
</evidence>
<proteinExistence type="inferred from homology"/>
<keyword evidence="4" id="KW-1185">Reference proteome</keyword>
<dbReference type="GO" id="GO:0008253">
    <property type="term" value="F:5'-nucleotidase activity"/>
    <property type="evidence" value="ECO:0007669"/>
    <property type="project" value="InterPro"/>
</dbReference>
<evidence type="ECO:0000256" key="1">
    <source>
        <dbReference type="ARBA" id="ARBA00009589"/>
    </source>
</evidence>
<evidence type="ECO:0000313" key="4">
    <source>
        <dbReference type="Proteomes" id="UP000184368"/>
    </source>
</evidence>
<feature type="active site" description="Proton donor" evidence="2">
    <location>
        <position position="2"/>
    </location>
</feature>
<protein>
    <submittedName>
        <fullName evidence="3">5'(3')-deoxyribonucleotidase</fullName>
    </submittedName>
</protein>
<name>A0A1M5D951_9BACT</name>
<accession>A0A1M5D951</accession>
<dbReference type="GO" id="GO:0009223">
    <property type="term" value="P:pyrimidine deoxyribonucleotide catabolic process"/>
    <property type="evidence" value="ECO:0007669"/>
    <property type="project" value="TreeGrafter"/>
</dbReference>
<sequence>MDGVLADTAAQFREWYFRESGIRLGPNAFDGLPEDECLPDGAVRRYLYQPNFFRTTPLVPGAQEAIAELMEQFDVYIVSAAMEFPNSLAEKLDWLREHFPFISWHNIIFCGTKAIINTDYMVDDHVKNLDRFPGKTFLFTAPHNLKVRHHQRVSSWEEAIRALKTELAFSYRGNSL</sequence>
<dbReference type="EMBL" id="FQUO01000010">
    <property type="protein sequence ID" value="SHF63461.1"/>
    <property type="molecule type" value="Genomic_DNA"/>
</dbReference>
<dbReference type="InterPro" id="IPR023214">
    <property type="entry name" value="HAD_sf"/>
</dbReference>
<dbReference type="InterPro" id="IPR010708">
    <property type="entry name" value="5'(3')-deoxyribonucleotidase"/>
</dbReference>
<dbReference type="SUPFAM" id="SSF56784">
    <property type="entry name" value="HAD-like"/>
    <property type="match status" value="1"/>
</dbReference>
<dbReference type="AlphaFoldDB" id="A0A1M5D951"/>
<dbReference type="Gene3D" id="3.40.50.1000">
    <property type="entry name" value="HAD superfamily/HAD-like"/>
    <property type="match status" value="1"/>
</dbReference>
<comment type="similarity">
    <text evidence="1">Belongs to the 5'(3')-deoxyribonucleotidase family.</text>
</comment>
<evidence type="ECO:0000313" key="3">
    <source>
        <dbReference type="EMBL" id="SHF63461.1"/>
    </source>
</evidence>
<gene>
    <name evidence="3" type="ORF">SAMN05444008_110126</name>
</gene>
<dbReference type="Gene3D" id="1.10.40.40">
    <property type="entry name" value="Deoxyribonucleotidase, domain 2"/>
    <property type="match status" value="1"/>
</dbReference>
<dbReference type="InterPro" id="IPR036412">
    <property type="entry name" value="HAD-like_sf"/>
</dbReference>
<dbReference type="Pfam" id="PF06941">
    <property type="entry name" value="NT5C"/>
    <property type="match status" value="1"/>
</dbReference>
<reference evidence="3 4" key="1">
    <citation type="submission" date="2016-11" db="EMBL/GenBank/DDBJ databases">
        <authorList>
            <person name="Jaros S."/>
            <person name="Januszkiewicz K."/>
            <person name="Wedrychowicz H."/>
        </authorList>
    </citation>
    <scope>NUCLEOTIDE SEQUENCE [LARGE SCALE GENOMIC DNA]</scope>
    <source>
        <strain evidence="3 4">DSM 26897</strain>
    </source>
</reference>
<organism evidence="3 4">
    <name type="scientific">Cnuella takakiae</name>
    <dbReference type="NCBI Taxonomy" id="1302690"/>
    <lineage>
        <taxon>Bacteria</taxon>
        <taxon>Pseudomonadati</taxon>
        <taxon>Bacteroidota</taxon>
        <taxon>Chitinophagia</taxon>
        <taxon>Chitinophagales</taxon>
        <taxon>Chitinophagaceae</taxon>
        <taxon>Cnuella</taxon>
    </lineage>
</organism>
<dbReference type="Proteomes" id="UP000184368">
    <property type="component" value="Unassembled WGS sequence"/>
</dbReference>